<feature type="transmembrane region" description="Helical" evidence="2">
    <location>
        <begin position="397"/>
        <end position="429"/>
    </location>
</feature>
<organism evidence="3 4">
    <name type="scientific">Nepenthes gracilis</name>
    <name type="common">Slender pitcher plant</name>
    <dbReference type="NCBI Taxonomy" id="150966"/>
    <lineage>
        <taxon>Eukaryota</taxon>
        <taxon>Viridiplantae</taxon>
        <taxon>Streptophyta</taxon>
        <taxon>Embryophyta</taxon>
        <taxon>Tracheophyta</taxon>
        <taxon>Spermatophyta</taxon>
        <taxon>Magnoliopsida</taxon>
        <taxon>eudicotyledons</taxon>
        <taxon>Gunneridae</taxon>
        <taxon>Pentapetalae</taxon>
        <taxon>Caryophyllales</taxon>
        <taxon>Nepenthaceae</taxon>
        <taxon>Nepenthes</taxon>
    </lineage>
</organism>
<protein>
    <recommendedName>
        <fullName evidence="5">Ethylene-responsive nuclear protein</fullName>
    </recommendedName>
</protein>
<sequence>MPSLWKKKSKVNRICRLVAELKSPPKRGGSLVVETGFPTSLVDLFVKNRDRLKKPSEKKRPKSPVDSPPIPSQSPTRLPSPPPTLLPSLSKQDESMCPIVSEMEEIGPQEADLSFAMKTDRKQEIKGMLDSNDGALFVLKVALVVILALCTKKLVLGMSMAAFLLILAEYFGGRVLLSSKPWVNAKQRLKSFFDWFKSDSLGKQENIGIGVENGALGGVVQEEDEDHSIVCDSCFVEGKVRNCPIDEIEIGQATFCSLDGMNEITPSEVGNEEMKVMEEGETGSEVGSMSGKEKKGKFWKKFVPKKLRKKKWKDKNGKPCDTELANLAKWEDVEEEERKEGREIINHKGSLSFSLEDGLEEEELAKEIEQSDGINGGKMEAGKYSERLERRDGNPKYLFMVMIVLVGLVRGRIVALVLTLICCLLFKMVKRAPWKSKTVPVVVPLIIVSS</sequence>
<name>A0AAD3TFJ9_NEPGR</name>
<keyword evidence="4" id="KW-1185">Reference proteome</keyword>
<dbReference type="Proteomes" id="UP001279734">
    <property type="component" value="Unassembled WGS sequence"/>
</dbReference>
<keyword evidence="2" id="KW-0472">Membrane</keyword>
<evidence type="ECO:0000256" key="2">
    <source>
        <dbReference type="SAM" id="Phobius"/>
    </source>
</evidence>
<feature type="compositionally biased region" description="Pro residues" evidence="1">
    <location>
        <begin position="66"/>
        <end position="85"/>
    </location>
</feature>
<reference evidence="3" key="1">
    <citation type="submission" date="2023-05" db="EMBL/GenBank/DDBJ databases">
        <title>Nepenthes gracilis genome sequencing.</title>
        <authorList>
            <person name="Fukushima K."/>
        </authorList>
    </citation>
    <scope>NUCLEOTIDE SEQUENCE</scope>
    <source>
        <strain evidence="3">SING2019-196</strain>
    </source>
</reference>
<dbReference type="AlphaFoldDB" id="A0AAD3TFJ9"/>
<dbReference type="PANTHER" id="PTHR36381:SF1">
    <property type="entry name" value="ETHYLENE-REGULATED TRANSCRIPT 2 (ERT2)"/>
    <property type="match status" value="1"/>
</dbReference>
<evidence type="ECO:0000313" key="4">
    <source>
        <dbReference type="Proteomes" id="UP001279734"/>
    </source>
</evidence>
<proteinExistence type="predicted"/>
<keyword evidence="2" id="KW-0812">Transmembrane</keyword>
<dbReference type="EMBL" id="BSYO01000033">
    <property type="protein sequence ID" value="GMH27707.1"/>
    <property type="molecule type" value="Genomic_DNA"/>
</dbReference>
<evidence type="ECO:0008006" key="5">
    <source>
        <dbReference type="Google" id="ProtNLM"/>
    </source>
</evidence>
<evidence type="ECO:0000256" key="1">
    <source>
        <dbReference type="SAM" id="MobiDB-lite"/>
    </source>
</evidence>
<feature type="region of interest" description="Disordered" evidence="1">
    <location>
        <begin position="48"/>
        <end position="89"/>
    </location>
</feature>
<feature type="transmembrane region" description="Helical" evidence="2">
    <location>
        <begin position="131"/>
        <end position="149"/>
    </location>
</feature>
<keyword evidence="2" id="KW-1133">Transmembrane helix</keyword>
<dbReference type="PANTHER" id="PTHR36381">
    <property type="entry name" value="ETHYLENE-REGULATED TRANSCRIPT 2 (ERT2)"/>
    <property type="match status" value="1"/>
</dbReference>
<feature type="transmembrane region" description="Helical" evidence="2">
    <location>
        <begin position="155"/>
        <end position="177"/>
    </location>
</feature>
<accession>A0AAD3TFJ9</accession>
<comment type="caution">
    <text evidence="3">The sequence shown here is derived from an EMBL/GenBank/DDBJ whole genome shotgun (WGS) entry which is preliminary data.</text>
</comment>
<gene>
    <name evidence="3" type="ORF">Nepgr_029550</name>
</gene>
<evidence type="ECO:0000313" key="3">
    <source>
        <dbReference type="EMBL" id="GMH27707.1"/>
    </source>
</evidence>